<sequence>MPLVGGFSRASPVSLRPFIPALLKPHLTSPSSAAKTPIVAMRGRGERQTSEKTRRSMASSITCENPGAIPQGIVPSSPRWEASSLTTTSLRPPLLTVLRSQSKGVRDTKRSCGVVCHEQSRGAASGRHANYSLSLRSQHLLRSAIATWLMWRVAKHENERMTWRTGGEDVIERETNKYLRVHHAAESVRLLAYHLCEPGSIPGGVVLGFPQVGIVPDNAAGRRVFSGISRFPHPWISALLQRPSDRPGCNTETSCTRRRSVANFQTVFTRWMWAQHRFRRGAMLRKINDPSRSAAASDSFRSWMRGTLSKIAAFRKTFTNC</sequence>
<keyword evidence="3" id="KW-1185">Reference proteome</keyword>
<reference evidence="2 3" key="1">
    <citation type="submission" date="2023-02" db="EMBL/GenBank/DDBJ databases">
        <title>LHISI_Scaffold_Assembly.</title>
        <authorList>
            <person name="Stuart O.P."/>
            <person name="Cleave R."/>
            <person name="Magrath M.J.L."/>
            <person name="Mikheyev A.S."/>
        </authorList>
    </citation>
    <scope>NUCLEOTIDE SEQUENCE [LARGE SCALE GENOMIC DNA]</scope>
    <source>
        <strain evidence="2">Daus_M_001</strain>
        <tissue evidence="2">Leg muscle</tissue>
    </source>
</reference>
<name>A0ABQ9GEN0_9NEOP</name>
<organism evidence="2 3">
    <name type="scientific">Dryococelus australis</name>
    <dbReference type="NCBI Taxonomy" id="614101"/>
    <lineage>
        <taxon>Eukaryota</taxon>
        <taxon>Metazoa</taxon>
        <taxon>Ecdysozoa</taxon>
        <taxon>Arthropoda</taxon>
        <taxon>Hexapoda</taxon>
        <taxon>Insecta</taxon>
        <taxon>Pterygota</taxon>
        <taxon>Neoptera</taxon>
        <taxon>Polyneoptera</taxon>
        <taxon>Phasmatodea</taxon>
        <taxon>Verophasmatodea</taxon>
        <taxon>Anareolatae</taxon>
        <taxon>Phasmatidae</taxon>
        <taxon>Eurycanthinae</taxon>
        <taxon>Dryococelus</taxon>
    </lineage>
</organism>
<evidence type="ECO:0000313" key="2">
    <source>
        <dbReference type="EMBL" id="KAJ8870861.1"/>
    </source>
</evidence>
<proteinExistence type="predicted"/>
<evidence type="ECO:0000313" key="3">
    <source>
        <dbReference type="Proteomes" id="UP001159363"/>
    </source>
</evidence>
<accession>A0ABQ9GEN0</accession>
<gene>
    <name evidence="2" type="ORF">PR048_027162</name>
</gene>
<dbReference type="Proteomes" id="UP001159363">
    <property type="component" value="Chromosome 11"/>
</dbReference>
<evidence type="ECO:0000256" key="1">
    <source>
        <dbReference type="SAM" id="MobiDB-lite"/>
    </source>
</evidence>
<comment type="caution">
    <text evidence="2">The sequence shown here is derived from an EMBL/GenBank/DDBJ whole genome shotgun (WGS) entry which is preliminary data.</text>
</comment>
<protein>
    <submittedName>
        <fullName evidence="2">Uncharacterized protein</fullName>
    </submittedName>
</protein>
<feature type="compositionally biased region" description="Basic and acidic residues" evidence="1">
    <location>
        <begin position="43"/>
        <end position="54"/>
    </location>
</feature>
<feature type="region of interest" description="Disordered" evidence="1">
    <location>
        <begin position="42"/>
        <end position="80"/>
    </location>
</feature>
<dbReference type="EMBL" id="JARBHB010000012">
    <property type="protein sequence ID" value="KAJ8870861.1"/>
    <property type="molecule type" value="Genomic_DNA"/>
</dbReference>